<protein>
    <submittedName>
        <fullName evidence="2">Alanine-tRNA ligase</fullName>
    </submittedName>
</protein>
<dbReference type="PANTHER" id="PTHR11777">
    <property type="entry name" value="ALANYL-TRNA SYNTHETASE"/>
    <property type="match status" value="1"/>
</dbReference>
<dbReference type="InterPro" id="IPR050058">
    <property type="entry name" value="Ala-tRNA_ligase"/>
</dbReference>
<dbReference type="GO" id="GO:0006419">
    <property type="term" value="P:alanyl-tRNA aminoacylation"/>
    <property type="evidence" value="ECO:0007669"/>
    <property type="project" value="TreeGrafter"/>
</dbReference>
<dbReference type="PANTHER" id="PTHR11777:SF9">
    <property type="entry name" value="ALANINE--TRNA LIGASE, CYTOPLASMIC"/>
    <property type="match status" value="1"/>
</dbReference>
<dbReference type="InterPro" id="IPR018163">
    <property type="entry name" value="Thr/Ala-tRNA-synth_IIc_edit"/>
</dbReference>
<dbReference type="Gene3D" id="3.30.980.10">
    <property type="entry name" value="Threonyl-trna Synthetase, Chain A, domain 2"/>
    <property type="match status" value="1"/>
</dbReference>
<dbReference type="InterPro" id="IPR012947">
    <property type="entry name" value="tRNA_SAD"/>
</dbReference>
<keyword evidence="2" id="KW-0436">Ligase</keyword>
<dbReference type="GO" id="GO:0005524">
    <property type="term" value="F:ATP binding"/>
    <property type="evidence" value="ECO:0007669"/>
    <property type="project" value="InterPro"/>
</dbReference>
<dbReference type="Pfam" id="PF07973">
    <property type="entry name" value="tRNA_SAD"/>
    <property type="match status" value="1"/>
</dbReference>
<feature type="non-terminal residue" evidence="2">
    <location>
        <position position="74"/>
    </location>
</feature>
<proteinExistence type="predicted"/>
<feature type="domain" description="Threonyl/alanyl tRNA synthetase SAD" evidence="1">
    <location>
        <begin position="4"/>
        <end position="48"/>
    </location>
</feature>
<dbReference type="GO" id="GO:0005829">
    <property type="term" value="C:cytosol"/>
    <property type="evidence" value="ECO:0007669"/>
    <property type="project" value="TreeGrafter"/>
</dbReference>
<dbReference type="AlphaFoldDB" id="W1YRQ8"/>
<dbReference type="GO" id="GO:0002161">
    <property type="term" value="F:aminoacyl-tRNA deacylase activity"/>
    <property type="evidence" value="ECO:0007669"/>
    <property type="project" value="TreeGrafter"/>
</dbReference>
<sequence length="74" mass="7518">GTEVRVVTIGDGFDKELCGGTHVPSTGHIGRVAVLGEASIGSGVRRIDALVGDGAYDFQAKEHALVSQVTAIVG</sequence>
<dbReference type="EMBL" id="AZMM01002135">
    <property type="protein sequence ID" value="ETJ43839.1"/>
    <property type="molecule type" value="Genomic_DNA"/>
</dbReference>
<comment type="caution">
    <text evidence="2">The sequence shown here is derived from an EMBL/GenBank/DDBJ whole genome shotgun (WGS) entry which is preliminary data.</text>
</comment>
<organism evidence="2">
    <name type="scientific">human gut metagenome</name>
    <dbReference type="NCBI Taxonomy" id="408170"/>
    <lineage>
        <taxon>unclassified sequences</taxon>
        <taxon>metagenomes</taxon>
        <taxon>organismal metagenomes</taxon>
    </lineage>
</organism>
<evidence type="ECO:0000313" key="2">
    <source>
        <dbReference type="EMBL" id="ETJ43839.1"/>
    </source>
</evidence>
<dbReference type="SMART" id="SM00863">
    <property type="entry name" value="tRNA_SAD"/>
    <property type="match status" value="1"/>
</dbReference>
<name>W1YRQ8_9ZZZZ</name>
<reference evidence="2" key="1">
    <citation type="submission" date="2013-12" db="EMBL/GenBank/DDBJ databases">
        <title>A Varibaculum cambriense genome reconstructed from a premature infant gut community with otherwise low bacterial novelty that shifts toward anaerobic metabolism during the third week of life.</title>
        <authorList>
            <person name="Brown C.T."/>
            <person name="Sharon I."/>
            <person name="Thomas B.C."/>
            <person name="Castelle C.J."/>
            <person name="Morowitz M.J."/>
            <person name="Banfield J.F."/>
        </authorList>
    </citation>
    <scope>NUCLEOTIDE SEQUENCE</scope>
</reference>
<accession>W1YRQ8</accession>
<dbReference type="SUPFAM" id="SSF55186">
    <property type="entry name" value="ThrRS/AlaRS common domain"/>
    <property type="match status" value="1"/>
</dbReference>
<evidence type="ECO:0000259" key="1">
    <source>
        <dbReference type="SMART" id="SM00863"/>
    </source>
</evidence>
<gene>
    <name evidence="2" type="ORF">Q604_UNBC02135G0001</name>
</gene>
<dbReference type="GO" id="GO:0004813">
    <property type="term" value="F:alanine-tRNA ligase activity"/>
    <property type="evidence" value="ECO:0007669"/>
    <property type="project" value="TreeGrafter"/>
</dbReference>
<feature type="non-terminal residue" evidence="2">
    <location>
        <position position="1"/>
    </location>
</feature>